<dbReference type="eggNOG" id="COG4948">
    <property type="taxonomic scope" value="Bacteria"/>
</dbReference>
<accession>A3SMZ3</accession>
<feature type="domain" description="Mandelate racemase/muconate lactonizing enzyme C-terminal" evidence="4">
    <location>
        <begin position="157"/>
        <end position="251"/>
    </location>
</feature>
<dbReference type="SUPFAM" id="SSF51604">
    <property type="entry name" value="Enolase C-terminal domain-like"/>
    <property type="match status" value="1"/>
</dbReference>
<dbReference type="InterPro" id="IPR036849">
    <property type="entry name" value="Enolase-like_C_sf"/>
</dbReference>
<gene>
    <name evidence="5" type="ORF">ISM_13245</name>
</gene>
<dbReference type="HOGENOM" id="CLU_030273_3_1_5"/>
<dbReference type="SMART" id="SM00922">
    <property type="entry name" value="MR_MLE"/>
    <property type="match status" value="1"/>
</dbReference>
<organism evidence="5 6">
    <name type="scientific">Roseovarius nubinhibens (strain ATCC BAA-591 / DSM 15170 / ISM)</name>
    <dbReference type="NCBI Taxonomy" id="89187"/>
    <lineage>
        <taxon>Bacteria</taxon>
        <taxon>Pseudomonadati</taxon>
        <taxon>Pseudomonadota</taxon>
        <taxon>Alphaproteobacteria</taxon>
        <taxon>Rhodobacterales</taxon>
        <taxon>Roseobacteraceae</taxon>
        <taxon>Roseovarius</taxon>
    </lineage>
</organism>
<evidence type="ECO:0000256" key="2">
    <source>
        <dbReference type="ARBA" id="ARBA00022723"/>
    </source>
</evidence>
<dbReference type="Proteomes" id="UP000005954">
    <property type="component" value="Unassembled WGS sequence"/>
</dbReference>
<dbReference type="SUPFAM" id="SSF54826">
    <property type="entry name" value="Enolase N-terminal domain-like"/>
    <property type="match status" value="1"/>
</dbReference>
<dbReference type="SFLD" id="SFLDS00001">
    <property type="entry name" value="Enolase"/>
    <property type="match status" value="1"/>
</dbReference>
<dbReference type="InterPro" id="IPR018110">
    <property type="entry name" value="Mandel_Rmase/mucon_lact_enz_CS"/>
</dbReference>
<dbReference type="InterPro" id="IPR029065">
    <property type="entry name" value="Enolase_C-like"/>
</dbReference>
<dbReference type="CDD" id="cd03316">
    <property type="entry name" value="MR_like"/>
    <property type="match status" value="1"/>
</dbReference>
<proteinExistence type="predicted"/>
<dbReference type="GO" id="GO:0016052">
    <property type="term" value="P:carbohydrate catabolic process"/>
    <property type="evidence" value="ECO:0007669"/>
    <property type="project" value="TreeGrafter"/>
</dbReference>
<dbReference type="InterPro" id="IPR013342">
    <property type="entry name" value="Mandelate_racemase_C"/>
</dbReference>
<dbReference type="Gene3D" id="3.20.20.120">
    <property type="entry name" value="Enolase-like C-terminal domain"/>
    <property type="match status" value="1"/>
</dbReference>
<evidence type="ECO:0000313" key="6">
    <source>
        <dbReference type="Proteomes" id="UP000005954"/>
    </source>
</evidence>
<dbReference type="PROSITE" id="PS00909">
    <property type="entry name" value="MR_MLE_2"/>
    <property type="match status" value="1"/>
</dbReference>
<dbReference type="GO" id="GO:0000287">
    <property type="term" value="F:magnesium ion binding"/>
    <property type="evidence" value="ECO:0007669"/>
    <property type="project" value="TreeGrafter"/>
</dbReference>
<dbReference type="SFLD" id="SFLDG00179">
    <property type="entry name" value="mandelate_racemase"/>
    <property type="match status" value="1"/>
</dbReference>
<evidence type="ECO:0000259" key="4">
    <source>
        <dbReference type="SMART" id="SM00922"/>
    </source>
</evidence>
<keyword evidence="2" id="KW-0479">Metal-binding</keyword>
<dbReference type="OrthoDB" id="9802699at2"/>
<dbReference type="InterPro" id="IPR046945">
    <property type="entry name" value="RHMD-like"/>
</dbReference>
<dbReference type="PANTHER" id="PTHR13794">
    <property type="entry name" value="ENOLASE SUPERFAMILY, MANDELATE RACEMASE"/>
    <property type="match status" value="1"/>
</dbReference>
<keyword evidence="6" id="KW-1185">Reference proteome</keyword>
<sequence>MTATTEITITGAQVEVYRHPVSHPVATSFGVMRDRPAVFLRLEAADGAFGWGEIFANWPAAGAEHRARLLIEDMGDLLKGQSFASPEAAFESLTRATHIRALQSGEWGPFRQVIAGIDTALHDLVARRAGRPLRQMLSDSAADAVPAYASGIAIRDAERMIPEARALGFNRFKVKVGFDDEADRARLAECLDMLEGDEILMMDANQAWDRTRALRFINAVADPRIGWIEEPIPADAPEADWQALREASEIPLAGGENLAGFDGFAEALARRQFTFYQPDVAKWGGVTGCLRVARDVLGAGATYCPHFLGGLIGLQASAELLAAAGGPGWLEIDVNPNPLRGEDDWLAARMQAGDFRLSDGTGSGAGLGLDSPCDGFGRMRTLTLTL</sequence>
<dbReference type="InterPro" id="IPR013341">
    <property type="entry name" value="Mandelate_racemase_N_dom"/>
</dbReference>
<dbReference type="Pfam" id="PF02746">
    <property type="entry name" value="MR_MLE_N"/>
    <property type="match status" value="1"/>
</dbReference>
<dbReference type="Pfam" id="PF13378">
    <property type="entry name" value="MR_MLE_C"/>
    <property type="match status" value="1"/>
</dbReference>
<comment type="cofactor">
    <cofactor evidence="1">
        <name>Mg(2+)</name>
        <dbReference type="ChEBI" id="CHEBI:18420"/>
    </cofactor>
</comment>
<name>A3SMZ3_ROSNI</name>
<dbReference type="AlphaFoldDB" id="A3SMZ3"/>
<evidence type="ECO:0000313" key="5">
    <source>
        <dbReference type="EMBL" id="EAP75833.1"/>
    </source>
</evidence>
<dbReference type="GO" id="GO:0016836">
    <property type="term" value="F:hydro-lyase activity"/>
    <property type="evidence" value="ECO:0007669"/>
    <property type="project" value="TreeGrafter"/>
</dbReference>
<dbReference type="PANTHER" id="PTHR13794:SF58">
    <property type="entry name" value="MITOCHONDRIAL ENOLASE SUPERFAMILY MEMBER 1"/>
    <property type="match status" value="1"/>
</dbReference>
<dbReference type="STRING" id="89187.ISM_13245"/>
<evidence type="ECO:0000256" key="3">
    <source>
        <dbReference type="ARBA" id="ARBA00022842"/>
    </source>
</evidence>
<dbReference type="InterPro" id="IPR029017">
    <property type="entry name" value="Enolase-like_N"/>
</dbReference>
<evidence type="ECO:0000256" key="1">
    <source>
        <dbReference type="ARBA" id="ARBA00001946"/>
    </source>
</evidence>
<dbReference type="EMBL" id="AALY01000002">
    <property type="protein sequence ID" value="EAP75833.1"/>
    <property type="molecule type" value="Genomic_DNA"/>
</dbReference>
<dbReference type="RefSeq" id="WP_009814658.1">
    <property type="nucleotide sequence ID" value="NZ_CH724156.1"/>
</dbReference>
<comment type="caution">
    <text evidence="5">The sequence shown here is derived from an EMBL/GenBank/DDBJ whole genome shotgun (WGS) entry which is preliminary data.</text>
</comment>
<dbReference type="GO" id="GO:0009063">
    <property type="term" value="P:amino acid catabolic process"/>
    <property type="evidence" value="ECO:0007669"/>
    <property type="project" value="InterPro"/>
</dbReference>
<protein>
    <submittedName>
        <fullName evidence="5">Putative mandelate racemase/muconate lactonizing enzyme</fullName>
    </submittedName>
</protein>
<dbReference type="Gene3D" id="3.30.390.10">
    <property type="entry name" value="Enolase-like, N-terminal domain"/>
    <property type="match status" value="1"/>
</dbReference>
<reference evidence="5 6" key="1">
    <citation type="submission" date="2005-12" db="EMBL/GenBank/DDBJ databases">
        <authorList>
            <person name="Moran M.A."/>
            <person name="Ferriera S."/>
            <person name="Johnson J."/>
            <person name="Kravitz S."/>
            <person name="Halpern A."/>
            <person name="Remington K."/>
            <person name="Beeson K."/>
            <person name="Tran B."/>
            <person name="Rogers Y.-H."/>
            <person name="Friedman R."/>
            <person name="Venter J.C."/>
        </authorList>
    </citation>
    <scope>NUCLEOTIDE SEQUENCE [LARGE SCALE GENOMIC DNA]</scope>
    <source>
        <strain evidence="6">ATCC BAA-591 / DSM 15170 / ISM</strain>
    </source>
</reference>
<keyword evidence="3" id="KW-0460">Magnesium</keyword>